<evidence type="ECO:0000256" key="7">
    <source>
        <dbReference type="ARBA" id="ARBA00070184"/>
    </source>
</evidence>
<dbReference type="GO" id="GO:0003677">
    <property type="term" value="F:DNA binding"/>
    <property type="evidence" value="ECO:0007669"/>
    <property type="project" value="InterPro"/>
</dbReference>
<dbReference type="SUPFAM" id="SSF52540">
    <property type="entry name" value="P-loop containing nucleoside triphosphate hydrolases"/>
    <property type="match status" value="1"/>
</dbReference>
<dbReference type="PANTHER" id="PTHR11669:SF1">
    <property type="entry name" value="REPLICATION FACTOR C SUBUNIT 3"/>
    <property type="match status" value="1"/>
</dbReference>
<keyword evidence="3" id="KW-0235">DNA replication</keyword>
<dbReference type="Pfam" id="PF13177">
    <property type="entry name" value="DNA_pol3_delta2"/>
    <property type="match status" value="1"/>
</dbReference>
<evidence type="ECO:0000256" key="8">
    <source>
        <dbReference type="ARBA" id="ARBA00076818"/>
    </source>
</evidence>
<dbReference type="Gene3D" id="3.40.50.300">
    <property type="entry name" value="P-loop containing nucleotide triphosphate hydrolases"/>
    <property type="match status" value="1"/>
</dbReference>
<sequence>MTLWVDEYRPTSFDELTFNTEEALQLQNLAKKDDFPHLLFHGPSGSGKRTMAMCLLQQIYGSGVQKINIKQREFTVNEAKLTLNVGASLYHFEINPSDCGNKDRLVIQALLKDIASTQQLNSIDQKPYKVIIIHECDSLTKLAQNAIRRTMEKYITSCRLILLCNSSSQIISPVRSRCLHVRVAAPSLSEVSAVINKVAIQEGLEIPSGLVDRIACQAKGNLRRALLALEACKVYRYPFEEDQNIHVPEWEIYTKETAMKILHEQTPQALLEIRGRLYELLIHCIPPSVILKELLNHILDNLDDSLKAEITNWAAFYEHRIKTGTKQIYHLEAFVAKFMFLYKKFIAELCL</sequence>
<dbReference type="FunFam" id="1.20.272.10:FF:000002">
    <property type="entry name" value="Replication factor C subunit 3"/>
    <property type="match status" value="1"/>
</dbReference>
<evidence type="ECO:0000256" key="10">
    <source>
        <dbReference type="ARBA" id="ARBA00080379"/>
    </source>
</evidence>
<evidence type="ECO:0000256" key="1">
    <source>
        <dbReference type="ARBA" id="ARBA00004123"/>
    </source>
</evidence>
<dbReference type="AlphaFoldDB" id="A0AA38HE82"/>
<evidence type="ECO:0000256" key="5">
    <source>
        <dbReference type="ARBA" id="ARBA00058626"/>
    </source>
</evidence>
<dbReference type="Gene3D" id="1.20.272.10">
    <property type="match status" value="1"/>
</dbReference>
<evidence type="ECO:0000313" key="11">
    <source>
        <dbReference type="EMBL" id="KAJ3615523.1"/>
    </source>
</evidence>
<evidence type="ECO:0000313" key="12">
    <source>
        <dbReference type="Proteomes" id="UP001168821"/>
    </source>
</evidence>
<dbReference type="GO" id="GO:0003689">
    <property type="term" value="F:DNA clamp loader activity"/>
    <property type="evidence" value="ECO:0007669"/>
    <property type="project" value="TreeGrafter"/>
</dbReference>
<comment type="similarity">
    <text evidence="2">Belongs to the activator 1 small subunits family.</text>
</comment>
<accession>A0AA38HE82</accession>
<dbReference type="CDD" id="cd00009">
    <property type="entry name" value="AAA"/>
    <property type="match status" value="1"/>
</dbReference>
<dbReference type="InterPro" id="IPR050238">
    <property type="entry name" value="DNA_Rep/Repair_Clamp_Loader"/>
</dbReference>
<protein>
    <recommendedName>
        <fullName evidence="7">Replication factor C subunit 3</fullName>
    </recommendedName>
    <alternativeName>
        <fullName evidence="9">Activator 1 38 kDa subunit</fullName>
    </alternativeName>
    <alternativeName>
        <fullName evidence="10">Activator 1 subunit 3</fullName>
    </alternativeName>
    <alternativeName>
        <fullName evidence="8">Replication factor C 38 kDa subunit</fullName>
    </alternativeName>
</protein>
<gene>
    <name evidence="11" type="ORF">Zmor_016353</name>
</gene>
<comment type="function">
    <text evidence="5">Subunit of the replication factor C (RFC) complex which acts during elongation of primed DNA templates by DNA polymerases delta and epsilon, and is necessary for ATP-dependent loading of proliferating cell nuclear antigen (PCNA) onto primed DNA.</text>
</comment>
<dbReference type="Proteomes" id="UP001168821">
    <property type="component" value="Unassembled WGS sequence"/>
</dbReference>
<evidence type="ECO:0000256" key="9">
    <source>
        <dbReference type="ARBA" id="ARBA00079394"/>
    </source>
</evidence>
<comment type="subunit">
    <text evidence="6">Subunit of the RFC complex, an heteropentameric complex consisting of a large subunit RFC1 and four small subunits RFC2, RFC3, RFC4 and RFC5; the RFC complex interacts with PCNA. Forms an heterotetrameric complex with RFC2, RFC4 and RFC5; this complex has ATPase activity but is not stimulated by PCNA. The heterotetramer of subunits RFC2, RFC3, RFC4 and RFC5 interacts with RAD17. Interacts with CNTD1; this interaction facilitates crossover formation.</text>
</comment>
<dbReference type="GO" id="GO:0006271">
    <property type="term" value="P:DNA strand elongation involved in DNA replication"/>
    <property type="evidence" value="ECO:0007669"/>
    <property type="project" value="UniProtKB-ARBA"/>
</dbReference>
<evidence type="ECO:0000256" key="6">
    <source>
        <dbReference type="ARBA" id="ARBA00062267"/>
    </source>
</evidence>
<proteinExistence type="inferred from homology"/>
<evidence type="ECO:0000256" key="3">
    <source>
        <dbReference type="ARBA" id="ARBA00022705"/>
    </source>
</evidence>
<dbReference type="Gene3D" id="1.10.8.60">
    <property type="match status" value="1"/>
</dbReference>
<dbReference type="FunFam" id="3.40.50.300:FF:000136">
    <property type="entry name" value="Replication factor C subunit 5"/>
    <property type="match status" value="1"/>
</dbReference>
<dbReference type="InterPro" id="IPR027417">
    <property type="entry name" value="P-loop_NTPase"/>
</dbReference>
<dbReference type="GO" id="GO:0006281">
    <property type="term" value="P:DNA repair"/>
    <property type="evidence" value="ECO:0007669"/>
    <property type="project" value="UniProtKB-ARBA"/>
</dbReference>
<keyword evidence="4" id="KW-0539">Nucleus</keyword>
<dbReference type="InterPro" id="IPR008921">
    <property type="entry name" value="DNA_pol3_clamp-load_cplx_C"/>
</dbReference>
<evidence type="ECO:0000256" key="2">
    <source>
        <dbReference type="ARBA" id="ARBA00005378"/>
    </source>
</evidence>
<dbReference type="FunFam" id="1.10.8.60:FF:000030">
    <property type="entry name" value="replication factor C subunit 3"/>
    <property type="match status" value="1"/>
</dbReference>
<dbReference type="GO" id="GO:0005663">
    <property type="term" value="C:DNA replication factor C complex"/>
    <property type="evidence" value="ECO:0007669"/>
    <property type="project" value="TreeGrafter"/>
</dbReference>
<organism evidence="11 12">
    <name type="scientific">Zophobas morio</name>
    <dbReference type="NCBI Taxonomy" id="2755281"/>
    <lineage>
        <taxon>Eukaryota</taxon>
        <taxon>Metazoa</taxon>
        <taxon>Ecdysozoa</taxon>
        <taxon>Arthropoda</taxon>
        <taxon>Hexapoda</taxon>
        <taxon>Insecta</taxon>
        <taxon>Pterygota</taxon>
        <taxon>Neoptera</taxon>
        <taxon>Endopterygota</taxon>
        <taxon>Coleoptera</taxon>
        <taxon>Polyphaga</taxon>
        <taxon>Cucujiformia</taxon>
        <taxon>Tenebrionidae</taxon>
        <taxon>Zophobas</taxon>
    </lineage>
</organism>
<evidence type="ECO:0000256" key="4">
    <source>
        <dbReference type="ARBA" id="ARBA00023242"/>
    </source>
</evidence>
<comment type="subcellular location">
    <subcellularLocation>
        <location evidence="1">Nucleus</location>
    </subcellularLocation>
</comment>
<comment type="caution">
    <text evidence="11">The sequence shown here is derived from an EMBL/GenBank/DDBJ whole genome shotgun (WGS) entry which is preliminary data.</text>
</comment>
<name>A0AA38HE82_9CUCU</name>
<dbReference type="Pfam" id="PF22534">
    <property type="entry name" value="RFC_C"/>
    <property type="match status" value="1"/>
</dbReference>
<reference evidence="11" key="1">
    <citation type="journal article" date="2023" name="G3 (Bethesda)">
        <title>Whole genome assemblies of Zophobas morio and Tenebrio molitor.</title>
        <authorList>
            <person name="Kaur S."/>
            <person name="Stinson S.A."/>
            <person name="diCenzo G.C."/>
        </authorList>
    </citation>
    <scope>NUCLEOTIDE SEQUENCE</scope>
    <source>
        <strain evidence="11">QUZm001</strain>
    </source>
</reference>
<dbReference type="Pfam" id="PF21960">
    <property type="entry name" value="RCF1-5-like_lid"/>
    <property type="match status" value="1"/>
</dbReference>
<dbReference type="PANTHER" id="PTHR11669">
    <property type="entry name" value="REPLICATION FACTOR C / DNA POLYMERASE III GAMMA-TAU SUBUNIT"/>
    <property type="match status" value="1"/>
</dbReference>
<dbReference type="EMBL" id="JALNTZ010004094">
    <property type="protein sequence ID" value="KAJ3615523.1"/>
    <property type="molecule type" value="Genomic_DNA"/>
</dbReference>
<keyword evidence="12" id="KW-1185">Reference proteome</keyword>
<dbReference type="GO" id="GO:0005634">
    <property type="term" value="C:nucleus"/>
    <property type="evidence" value="ECO:0007669"/>
    <property type="project" value="UniProtKB-SubCell"/>
</dbReference>
<dbReference type="SUPFAM" id="SSF48019">
    <property type="entry name" value="post-AAA+ oligomerization domain-like"/>
    <property type="match status" value="1"/>
</dbReference>